<dbReference type="NCBIfam" id="TIGR04411">
    <property type="entry name" value="T2SS_GspN_Lepto"/>
    <property type="match status" value="1"/>
</dbReference>
<dbReference type="Proteomes" id="UP000035036">
    <property type="component" value="Chromosome"/>
</dbReference>
<evidence type="ECO:0008006" key="4">
    <source>
        <dbReference type="Google" id="ProtNLM"/>
    </source>
</evidence>
<dbReference type="EMBL" id="CP010311">
    <property type="protein sequence ID" value="AJF06368.1"/>
    <property type="molecule type" value="Genomic_DNA"/>
</dbReference>
<dbReference type="KEGG" id="gsb:GSUB_07155"/>
<keyword evidence="1" id="KW-0812">Transmembrane</keyword>
<evidence type="ECO:0000256" key="1">
    <source>
        <dbReference type="SAM" id="Phobius"/>
    </source>
</evidence>
<dbReference type="AlphaFoldDB" id="A0A0B5FGB4"/>
<keyword evidence="1" id="KW-1133">Transmembrane helix</keyword>
<dbReference type="OrthoDB" id="9992077at2"/>
<dbReference type="RefSeq" id="WP_040199960.1">
    <property type="nucleotide sequence ID" value="NZ_CP010311.1"/>
</dbReference>
<name>A0A0B5FGB4_9BACT</name>
<dbReference type="InterPro" id="IPR030925">
    <property type="entry name" value="T2SS_GspN_Lepto"/>
</dbReference>
<keyword evidence="3" id="KW-1185">Reference proteome</keyword>
<evidence type="ECO:0000313" key="2">
    <source>
        <dbReference type="EMBL" id="AJF06368.1"/>
    </source>
</evidence>
<organism evidence="2 3">
    <name type="scientific">Geoalkalibacter subterraneus</name>
    <dbReference type="NCBI Taxonomy" id="483547"/>
    <lineage>
        <taxon>Bacteria</taxon>
        <taxon>Pseudomonadati</taxon>
        <taxon>Thermodesulfobacteriota</taxon>
        <taxon>Desulfuromonadia</taxon>
        <taxon>Desulfuromonadales</taxon>
        <taxon>Geoalkalibacteraceae</taxon>
        <taxon>Geoalkalibacter</taxon>
    </lineage>
</organism>
<gene>
    <name evidence="2" type="ORF">GSUB_07155</name>
</gene>
<dbReference type="HOGENOM" id="CLU_933039_0_0_7"/>
<accession>A0A0B5FGB4</accession>
<dbReference type="STRING" id="483547.GSUB_07155"/>
<protein>
    <recommendedName>
        <fullName evidence="4">Type II secretion system protein GspN</fullName>
    </recommendedName>
</protein>
<keyword evidence="1" id="KW-0472">Membrane</keyword>
<evidence type="ECO:0000313" key="3">
    <source>
        <dbReference type="Proteomes" id="UP000035036"/>
    </source>
</evidence>
<proteinExistence type="predicted"/>
<sequence>MKFSIRSFRTESSDRKPKDKNTLGLHLGAFLLLIVAFFAALLAFFPTEALRVRAEQMIQRETGESVSIGRLSLRPLLSLQLSDIIWSPAADPWPPVNIPQVKLSPRWGALMTAQSGVNFTAQLADGSIEGFFITGADTKTEIIGASIAPYFPGEMDYKAQGVLSGTFSSDGDPSAESTESVFDLQLEQAAVTGLERLGISRDRLSLGTVRIEGKLQGRNLKIENLSAAGGEIQVDGKATILVATTPQQSRINAQIALTPGPDLDPGLRDLLTLSGVTPDRNGTFNLRLSGSLAQPSLR</sequence>
<reference evidence="2 3" key="1">
    <citation type="journal article" date="2015" name="Genome Announc.">
        <title>Genomes of Geoalkalibacter ferrihydriticus Z-0531T and Geoalkalibacter subterraneus Red1T, Two Haloalkaliphilic Metal-Reducing Deltaproteobacteria.</title>
        <authorList>
            <person name="Badalamenti J.P."/>
            <person name="Krajmalnik-Brown R."/>
            <person name="Torres C.I."/>
            <person name="Bond D.R."/>
        </authorList>
    </citation>
    <scope>NUCLEOTIDE SEQUENCE [LARGE SCALE GENOMIC DNA]</scope>
    <source>
        <strain evidence="2 3">Red1</strain>
    </source>
</reference>
<feature type="transmembrane region" description="Helical" evidence="1">
    <location>
        <begin position="21"/>
        <end position="45"/>
    </location>
</feature>